<dbReference type="EMBL" id="CP022423">
    <property type="protein sequence ID" value="ASM78488.1"/>
    <property type="molecule type" value="Genomic_DNA"/>
</dbReference>
<dbReference type="AlphaFoldDB" id="A0A221KHH0"/>
<dbReference type="GO" id="GO:0005737">
    <property type="term" value="C:cytoplasm"/>
    <property type="evidence" value="ECO:0007669"/>
    <property type="project" value="TreeGrafter"/>
</dbReference>
<organism evidence="4 5">
    <name type="scientific">Vitreoscilla filiformis</name>
    <dbReference type="NCBI Taxonomy" id="63"/>
    <lineage>
        <taxon>Bacteria</taxon>
        <taxon>Pseudomonadati</taxon>
        <taxon>Pseudomonadota</taxon>
        <taxon>Betaproteobacteria</taxon>
        <taxon>Neisseriales</taxon>
        <taxon>Neisseriaceae</taxon>
        <taxon>Vitreoscilla</taxon>
    </lineage>
</organism>
<dbReference type="GO" id="GO:0008484">
    <property type="term" value="F:sulfuric ester hydrolase activity"/>
    <property type="evidence" value="ECO:0007669"/>
    <property type="project" value="TreeGrafter"/>
</dbReference>
<gene>
    <name evidence="4" type="ORF">VITFI_CDS2711</name>
</gene>
<dbReference type="InterPro" id="IPR000917">
    <property type="entry name" value="Sulfatase_N"/>
</dbReference>
<protein>
    <submittedName>
        <fullName evidence="4">Phosphonate monoester hydrolase</fullName>
    </submittedName>
</protein>
<dbReference type="PANTHER" id="PTHR45953">
    <property type="entry name" value="IDURONATE 2-SULFATASE"/>
    <property type="match status" value="1"/>
</dbReference>
<proteinExistence type="predicted"/>
<dbReference type="GO" id="GO:0046872">
    <property type="term" value="F:metal ion binding"/>
    <property type="evidence" value="ECO:0007669"/>
    <property type="project" value="UniProtKB-KW"/>
</dbReference>
<evidence type="ECO:0000313" key="4">
    <source>
        <dbReference type="EMBL" id="ASM78488.1"/>
    </source>
</evidence>
<evidence type="ECO:0000256" key="1">
    <source>
        <dbReference type="ARBA" id="ARBA00022723"/>
    </source>
</evidence>
<dbReference type="InterPro" id="IPR017850">
    <property type="entry name" value="Alkaline_phosphatase_core_sf"/>
</dbReference>
<dbReference type="Proteomes" id="UP000199729">
    <property type="component" value="Chromosome"/>
</dbReference>
<evidence type="ECO:0000313" key="5">
    <source>
        <dbReference type="Proteomes" id="UP000199729"/>
    </source>
</evidence>
<dbReference type="Gene3D" id="3.40.720.10">
    <property type="entry name" value="Alkaline Phosphatase, subunit A"/>
    <property type="match status" value="1"/>
</dbReference>
<keyword evidence="5" id="KW-1185">Reference proteome</keyword>
<feature type="domain" description="Sulfatase N-terminal" evidence="3">
    <location>
        <begin position="4"/>
        <end position="382"/>
    </location>
</feature>
<evidence type="ECO:0000256" key="2">
    <source>
        <dbReference type="ARBA" id="ARBA00022801"/>
    </source>
</evidence>
<keyword evidence="2 4" id="KW-0378">Hydrolase</keyword>
<name>A0A221KHH0_VITFI</name>
<reference evidence="4 5" key="1">
    <citation type="submission" date="2017-07" db="EMBL/GenBank/DDBJ databases">
        <title>Complete Genome Sequence of the cosmetic ferment Vitreoscilla filiformis (ATCC15551).</title>
        <authorList>
            <person name="Contreras S."/>
            <person name="Sagory-Zalkind P."/>
            <person name="Blanquart H."/>
            <person name="Iltis A."/>
            <person name="Morand S.C."/>
        </authorList>
    </citation>
    <scope>NUCLEOTIDE SEQUENCE [LARGE SCALE GENOMIC DNA]</scope>
    <source>
        <strain evidence="4 5">ATCC 15551</strain>
    </source>
</reference>
<dbReference type="Pfam" id="PF00884">
    <property type="entry name" value="Sulfatase"/>
    <property type="match status" value="1"/>
</dbReference>
<dbReference type="SUPFAM" id="SSF53649">
    <property type="entry name" value="Alkaline phosphatase-like"/>
    <property type="match status" value="1"/>
</dbReference>
<dbReference type="PANTHER" id="PTHR45953:SF1">
    <property type="entry name" value="IDURONATE 2-SULFATASE"/>
    <property type="match status" value="1"/>
</dbReference>
<accession>A0A221KHH0</accession>
<keyword evidence="1" id="KW-0479">Metal-binding</keyword>
<evidence type="ECO:0000259" key="3">
    <source>
        <dbReference type="Pfam" id="PF00884"/>
    </source>
</evidence>
<dbReference type="KEGG" id="vff:VITFI_CDS2711"/>
<sequence length="519" mass="58984">MMTRNVLFIMADQLRRDHLACYGHPYIRTPHLDALARRGVRFDQAYVNSGVCGPSRMSYYTGRYPSSHGATWNRVPLPIGEVTLGEYLRSAGHRLALAGKTHVMPDHAGLQRLDIDGGSALGALLRRGGFEEIDRYDGHHRPGAESGYPAFLRAMGYDSADPWSDYVISGIDASGQVVSGWHMRNVHLPARVAEPHSETAYMTDQAMDFMSRQGDSPWVLHLSYVKPHWPYMAPAPYHARYSFDQCLPVQRHAAELEDAHPVVAAYRQSEESQSFAMEDCVRTVRPVYQGLIEQLDHHLGRLFEHMDRLGVLQDTLILFCADHGEFLGDHWLGEKELFYDMVQRVPFIVVDPSPAADATRGQVEQRLVESVDVVPTILSALGLPCPSHRLEGRSLLPLLHGHTTDWRDAAFSELDYSFKLARRRLGHTPQNARAYSVRQGRWRYVYWLEAPEQLYDLEADPHEMHDLGREASTASVRQALRDTLLDWLARRKRRTTLTDEQVETSTHAHKQAGVYFGQW</sequence>